<dbReference type="SUPFAM" id="SSF53649">
    <property type="entry name" value="Alkaline phosphatase-like"/>
    <property type="match status" value="2"/>
</dbReference>
<keyword evidence="8 21" id="KW-0540">Nuclease</keyword>
<dbReference type="InterPro" id="IPR033771">
    <property type="entry name" value="Rrp44_CSD1"/>
</dbReference>
<evidence type="ECO:0000256" key="20">
    <source>
        <dbReference type="ARBA" id="ARBA00056476"/>
    </source>
</evidence>
<organism evidence="28 29">
    <name type="scientific">Zosterops borbonicus</name>
    <dbReference type="NCBI Taxonomy" id="364589"/>
    <lineage>
        <taxon>Eukaryota</taxon>
        <taxon>Metazoa</taxon>
        <taxon>Chordata</taxon>
        <taxon>Craniata</taxon>
        <taxon>Vertebrata</taxon>
        <taxon>Euteleostomi</taxon>
        <taxon>Archelosauria</taxon>
        <taxon>Archosauria</taxon>
        <taxon>Dinosauria</taxon>
        <taxon>Saurischia</taxon>
        <taxon>Theropoda</taxon>
        <taxon>Coelurosauria</taxon>
        <taxon>Aves</taxon>
        <taxon>Neognathae</taxon>
        <taxon>Neoaves</taxon>
        <taxon>Telluraves</taxon>
        <taxon>Australaves</taxon>
        <taxon>Passeriformes</taxon>
        <taxon>Sylvioidea</taxon>
        <taxon>Zosteropidae</taxon>
        <taxon>Zosterops</taxon>
    </lineage>
</organism>
<evidence type="ECO:0000256" key="2">
    <source>
        <dbReference type="ARBA" id="ARBA00005984"/>
    </source>
</evidence>
<feature type="binding site" evidence="23">
    <location>
        <position position="1982"/>
    </location>
    <ligand>
        <name>Mg(2+)</name>
        <dbReference type="ChEBI" id="CHEBI:18420"/>
    </ligand>
</feature>
<dbReference type="SMART" id="SM00098">
    <property type="entry name" value="alkPPc"/>
    <property type="match status" value="2"/>
</dbReference>
<evidence type="ECO:0000256" key="13">
    <source>
        <dbReference type="ARBA" id="ARBA00022839"/>
    </source>
</evidence>
<evidence type="ECO:0000256" key="25">
    <source>
        <dbReference type="RuleBase" id="RU003947"/>
    </source>
</evidence>
<dbReference type="PROSITE" id="PS01175">
    <property type="entry name" value="RIBONUCLEASE_II"/>
    <property type="match status" value="1"/>
</dbReference>
<dbReference type="InterPro" id="IPR012340">
    <property type="entry name" value="NA-bd_OB-fold"/>
</dbReference>
<evidence type="ECO:0000256" key="5">
    <source>
        <dbReference type="ARBA" id="ARBA00022490"/>
    </source>
</evidence>
<keyword evidence="15 21" id="KW-0694">RNA-binding</keyword>
<evidence type="ECO:0000256" key="23">
    <source>
        <dbReference type="PIRSR" id="PIRSR601952-2"/>
    </source>
</evidence>
<evidence type="ECO:0000256" key="3">
    <source>
        <dbReference type="ARBA" id="ARBA00011738"/>
    </source>
</evidence>
<feature type="binding site" evidence="23">
    <location>
        <position position="1826"/>
    </location>
    <ligand>
        <name>Mg(2+)</name>
        <dbReference type="ChEBI" id="CHEBI:18420"/>
    </ligand>
</feature>
<keyword evidence="11 21" id="KW-0378">Hydrolase</keyword>
<feature type="binding site" evidence="21">
    <location>
        <position position="644"/>
    </location>
    <ligand>
        <name>Mg(2+)</name>
        <dbReference type="ChEBI" id="CHEBI:18420"/>
    </ligand>
</feature>
<keyword evidence="14 21" id="KW-0460">Magnesium</keyword>
<evidence type="ECO:0000256" key="6">
    <source>
        <dbReference type="ARBA" id="ARBA00022618"/>
    </source>
</evidence>
<dbReference type="HAMAP" id="MF_03045">
    <property type="entry name" value="DIS3L2"/>
    <property type="match status" value="1"/>
</dbReference>
<dbReference type="InterPro" id="IPR041093">
    <property type="entry name" value="Dis3l2-like_C"/>
</dbReference>
<dbReference type="GO" id="GO:0098552">
    <property type="term" value="C:side of membrane"/>
    <property type="evidence" value="ECO:0007669"/>
    <property type="project" value="UniProtKB-KW"/>
</dbReference>
<dbReference type="InterPro" id="IPR041505">
    <property type="entry name" value="Dis3_CSD2"/>
</dbReference>
<evidence type="ECO:0000256" key="7">
    <source>
        <dbReference type="ARBA" id="ARBA00022622"/>
    </source>
</evidence>
<sequence length="2169" mass="239097">MDQLGHTRSPGAREGPGRAAAPQKNAYARLVQKHHSGRFQSYLNHIAQKMQLEEGFSNDPSLDLDLPLRRGLVKDNPVRNGINMHSYSPVRTSHLEQPLPGFENDKPQSALNRCALKKNAIVSPEGDLDVEEDYYVYQRGAASGLLNVSDNPGGRASNSLRHRGALQKSSGSDEREEEDMWRRKHKKRGRCPANADGAAGHLLTEQFGEDVLAMNARKNSHLSPGQVQGAEKRGFARTRNNSESARTPQNFDRKRQLSESQTETMNNSDSRINPRQLGTPRGGSYAAAPASGDRKNLNKPTRGRKKSIFEAYMSKEDVSAGLKRGELIQGPLRINPKKYHEAFIPSPDGSRDIFIDGVVARNRALNGDIVVVKLLPRDQWKVIKPDGSDKETEVTHESDVPEDMLGTCIPQETAKGDAQSPDVIIEAQFDDNDAEHGQDHLQDMLTDDIKKLSLDTGEKGKAAGVTGVHRTKQDDGPKVNDPRLLPDEFLQRTAKVVYILEKKHSRAATGFIKLLADRNSELFKRCAMFSPVDHRVPRVYVPLADCPPDFVTKPEAYSQMLFICRIVDWKEDSNFASGQLCKSLGQAGEIEPESEGILMEYGVDFSDFSPEVLECLPQNLPWVISPGELAKRRDLRKECIFTIDPSTARDLDDALSCKQLPDGNLEVGVHIADVSYFVLEETALDKVASERATSVYLVQKVIPMLPRLLCEELCSLNPMKDRLTFSVIWKLTPEGKILDEWFGRTVICSCVKLSYDHAQSMIDSPGKVLSPEELPPVSPQHSIAEIQEAVLNLHRVAQHLRKQRFTQGALHLDQMKLSFTLDQESGMPQGCYIYQYRDSNRLVEEFMLLANMAVAHQIYRSFPEQAFLRRHPPPQNKLLKDLMDFCNQVGLEIDFSSAGTLHKSLSEIFGADKYSRARKEVLTYMFSRPMQMALYFCTGILDDETLFHHYALNVPFYTHFTSPIRRYADIVVHRLLSASLGARPPIKMEKEAIQKQADHCNDRKMASKRVQELSADLFFSIFVRECGPLESEAMVMGVLSKAFDVLVLKFGVQKRIYCNALPLVDFRFQKAGKKPELTLLWEPEELEEESVSQVITIFTLVDVVLMADGGSLNSPLQALVTGDVWDSRDTSKREPSEPPQGALRPQPLNGMVPALLSPPDAEKTPGYWNKGARRRLELALALQPAAQRAKNIILFMGDGMGLSTVSAARIYKGQLAGGSGEESVLAMETFPHVALAKTYTLDRQVPDSAGTGTAYLCGVKANAKTLGLSGAAVYGKCHTTFGNEVDSVLHRARLAGKSVGIVTTTQVQHASPGAAYAHSASRGWYADTNMPKEALRDGCKDIAWQLVHNTDINVILGGGRMYMTPRWTPDPEYPEDADQNGTRKDGRDLIAEWLNAKQGARYVWDKKGLDAIEDDSVSHLMGLFEPKDMKYELNRNTSTDPSIVEMTEKAIRILRRNPNGFFLFVEDEIDHGHHSGQAKQALMEAVMLDRAVARAGELTSPADTLTVVTADHSHVFTFGGSTPRGNSIFGLAPKKAKDKRAYTSILYGNGPGYSIRDGTRPAASLPAAEDKDYRQQAAVPLETETHSGEDVVVLAQGPMAHLFHGVQEQHYIAHAMAYAACLEPYATEPGPSSDQLGLLSSTASSVGLGSDLIMQLLVSLTLCLCAGFSTAVIPEEEENPSFWNRQAAAAIEASFKIQPRIRQAKNLILFLGDGFGIPTITATRILKGQQQGKLGPETPLALDAFPYVALSKTYNVDRQVPDSAGTATAYLCGVKGNYQTIGLSAAARHSQCNTTAGNEVISVLERARKAGKAVGIVTTTRVQHASPSGTYAHVVNRDWYADANVPLDARQQGCKDIAWQLVHNVDINVILGGGRKYMTPMGTPDPEYPTDSKQNGIREDGNNLINMWLQARPGAHYVWNRTEMLAAAANSSVNYLMGLFEPGDTKYDLMRNTTLDPSLTEMMEAAITILSRNPNGFYLFVEDKIDHGHHDGAAHKALTEAVEFDRAIERAGVLTDEAETLTVVTADHSHVFSFGGYTLRGSSIFDLAPTTATDGKNYTSILYGNGPGYPGPERPDVDSDKAMQYDYLPQAAVPLYSETHGGEDVAILAKGPMAHLFHGVQEQTYVAHVMAYAACIEPYTDCRQRNSAPGIRAMSLALLLPALLLPLLQ</sequence>
<evidence type="ECO:0000256" key="14">
    <source>
        <dbReference type="ARBA" id="ARBA00022842"/>
    </source>
</evidence>
<evidence type="ECO:0000256" key="11">
    <source>
        <dbReference type="ARBA" id="ARBA00022801"/>
    </source>
</evidence>
<dbReference type="Gene3D" id="2.40.50.140">
    <property type="entry name" value="Nucleic acid-binding proteins"/>
    <property type="match status" value="1"/>
</dbReference>
<dbReference type="CDD" id="cd16012">
    <property type="entry name" value="ALP"/>
    <property type="match status" value="2"/>
</dbReference>
<feature type="binding site" evidence="23">
    <location>
        <position position="1986"/>
    </location>
    <ligand>
        <name>Zn(2+)</name>
        <dbReference type="ChEBI" id="CHEBI:29105"/>
        <label>2</label>
    </ligand>
</feature>
<dbReference type="InterPro" id="IPR028591">
    <property type="entry name" value="DIS3L2"/>
</dbReference>
<dbReference type="FunFam" id="2.40.50.700:FF:000003">
    <property type="entry name" value="DIS3-like exonuclease 2"/>
    <property type="match status" value="1"/>
</dbReference>
<name>A0A8K1GSI7_9PASS</name>
<dbReference type="SUPFAM" id="SSF50249">
    <property type="entry name" value="Nucleic acid-binding proteins"/>
    <property type="match status" value="2"/>
</dbReference>
<keyword evidence="16" id="KW-0472">Membrane</keyword>
<keyword evidence="4" id="KW-1003">Cell membrane</keyword>
<comment type="cofactor">
    <cofactor evidence="23">
        <name>Mg(2+)</name>
        <dbReference type="ChEBI" id="CHEBI:18420"/>
    </cofactor>
    <text evidence="23">Binds 1 Mg(2+) ion.</text>
</comment>
<evidence type="ECO:0000256" key="8">
    <source>
        <dbReference type="ARBA" id="ARBA00022722"/>
    </source>
</evidence>
<keyword evidence="18" id="KW-0449">Lipoprotein</keyword>
<dbReference type="FunFam" id="2.40.50.140:FF:000177">
    <property type="entry name" value="DIS3-like exonuclease 2"/>
    <property type="match status" value="1"/>
</dbReference>
<dbReference type="PANTHER" id="PTHR11596:SF30">
    <property type="entry name" value="INTESTINAL-TYPE ALKALINE PHOSPHATASE"/>
    <property type="match status" value="1"/>
</dbReference>
<feature type="region of interest" description="Disordered" evidence="26">
    <location>
        <begin position="1127"/>
        <end position="1149"/>
    </location>
</feature>
<keyword evidence="6 21" id="KW-0132">Cell division</keyword>
<dbReference type="Gene3D" id="2.40.50.700">
    <property type="match status" value="1"/>
</dbReference>
<keyword evidence="10 21" id="KW-0498">Mitosis</keyword>
<dbReference type="OrthoDB" id="372421at2759"/>
<evidence type="ECO:0000313" key="28">
    <source>
        <dbReference type="EMBL" id="TRZ23066.1"/>
    </source>
</evidence>
<evidence type="ECO:0000256" key="4">
    <source>
        <dbReference type="ARBA" id="ARBA00022475"/>
    </source>
</evidence>
<dbReference type="GO" id="GO:0008266">
    <property type="term" value="F:poly(U) RNA binding"/>
    <property type="evidence" value="ECO:0007669"/>
    <property type="project" value="UniProtKB-ARBA"/>
</dbReference>
<evidence type="ECO:0000256" key="18">
    <source>
        <dbReference type="ARBA" id="ARBA00023288"/>
    </source>
</evidence>
<protein>
    <recommendedName>
        <fullName evidence="21">DIS3-like exonuclease 2</fullName>
        <ecNumber evidence="21">3.1.13.-</ecNumber>
    </recommendedName>
</protein>
<keyword evidence="29" id="KW-1185">Reference proteome</keyword>
<keyword evidence="13 21" id="KW-0269">Exonuclease</keyword>
<dbReference type="Pfam" id="PF00773">
    <property type="entry name" value="RNB"/>
    <property type="match status" value="1"/>
</dbReference>
<comment type="similarity">
    <text evidence="2 24">Belongs to the alkaline phosphatase family.</text>
</comment>
<evidence type="ECO:0000256" key="15">
    <source>
        <dbReference type="ARBA" id="ARBA00022884"/>
    </source>
</evidence>
<feature type="binding site" evidence="21">
    <location>
        <position position="653"/>
    </location>
    <ligand>
        <name>Mg(2+)</name>
        <dbReference type="ChEBI" id="CHEBI:18420"/>
    </ligand>
</feature>
<keyword evidence="7" id="KW-0336">GPI-anchor</keyword>
<dbReference type="GO" id="GO:0000956">
    <property type="term" value="P:nuclear-transcribed mRNA catabolic process"/>
    <property type="evidence" value="ECO:0007669"/>
    <property type="project" value="UniProtKB-UniRule"/>
</dbReference>
<keyword evidence="12 23" id="KW-0862">Zinc</keyword>
<dbReference type="GO" id="GO:0005886">
    <property type="term" value="C:plasma membrane"/>
    <property type="evidence" value="ECO:0007669"/>
    <property type="project" value="UniProtKB-SubCell"/>
</dbReference>
<dbReference type="EMBL" id="SWJQ01000083">
    <property type="protein sequence ID" value="TRZ23066.1"/>
    <property type="molecule type" value="Genomic_DNA"/>
</dbReference>
<feature type="region of interest" description="Disordered" evidence="26">
    <location>
        <begin position="219"/>
        <end position="304"/>
    </location>
</feature>
<feature type="compositionally biased region" description="Polar residues" evidence="26">
    <location>
        <begin position="238"/>
        <end position="250"/>
    </location>
</feature>
<feature type="binding site" evidence="23">
    <location>
        <position position="1824"/>
    </location>
    <ligand>
        <name>Mg(2+)</name>
        <dbReference type="ChEBI" id="CHEBI:18420"/>
    </ligand>
</feature>
<comment type="cofactor">
    <cofactor evidence="21">
        <name>Mg(2+)</name>
        <dbReference type="ChEBI" id="CHEBI:18420"/>
    </cofactor>
    <cofactor evidence="21">
        <name>Mn(2+)</name>
        <dbReference type="ChEBI" id="CHEBI:29035"/>
    </cofactor>
</comment>
<comment type="cofactor">
    <cofactor evidence="23">
        <name>Zn(2+)</name>
        <dbReference type="ChEBI" id="CHEBI:29105"/>
    </cofactor>
    <text evidence="23">Binds 2 Zn(2+) ions.</text>
</comment>
<dbReference type="Gene3D" id="2.40.50.690">
    <property type="match status" value="1"/>
</dbReference>
<dbReference type="Gene3D" id="3.40.720.10">
    <property type="entry name" value="Alkaline Phosphatase, subunit A"/>
    <property type="match status" value="2"/>
</dbReference>
<dbReference type="Pfam" id="PF00245">
    <property type="entry name" value="Alk_phosphatase"/>
    <property type="match status" value="2"/>
</dbReference>
<dbReference type="SMART" id="SM00955">
    <property type="entry name" value="RNB"/>
    <property type="match status" value="1"/>
</dbReference>
<keyword evidence="9 21" id="KW-0479">Metal-binding</keyword>
<dbReference type="PROSITE" id="PS00123">
    <property type="entry name" value="ALKALINE_PHOSPHATASE"/>
    <property type="match status" value="2"/>
</dbReference>
<evidence type="ECO:0000256" key="22">
    <source>
        <dbReference type="PIRSR" id="PIRSR601952-1"/>
    </source>
</evidence>
<keyword evidence="19 21" id="KW-0131">Cell cycle</keyword>
<evidence type="ECO:0000259" key="27">
    <source>
        <dbReference type="SMART" id="SM00955"/>
    </source>
</evidence>
<dbReference type="GO" id="GO:0004035">
    <property type="term" value="F:alkaline phosphatase activity"/>
    <property type="evidence" value="ECO:0007669"/>
    <property type="project" value="UniProtKB-EC"/>
</dbReference>
<feature type="compositionally biased region" description="Basic and acidic residues" evidence="26">
    <location>
        <begin position="1127"/>
        <end position="1136"/>
    </location>
</feature>
<dbReference type="PANTHER" id="PTHR11596">
    <property type="entry name" value="ALKALINE PHOSPHATASE"/>
    <property type="match status" value="1"/>
</dbReference>
<feature type="compositionally biased region" description="Polar residues" evidence="26">
    <location>
        <begin position="258"/>
        <end position="273"/>
    </location>
</feature>
<dbReference type="InterPro" id="IPR001900">
    <property type="entry name" value="RNase_II/R"/>
</dbReference>
<feature type="binding site" evidence="23">
    <location>
        <position position="2100"/>
    </location>
    <ligand>
        <name>Zn(2+)</name>
        <dbReference type="ChEBI" id="CHEBI:29105"/>
        <label>2</label>
    </ligand>
</feature>
<evidence type="ECO:0000256" key="19">
    <source>
        <dbReference type="ARBA" id="ARBA00023306"/>
    </source>
</evidence>
<dbReference type="GO" id="GO:0051301">
    <property type="term" value="P:cell division"/>
    <property type="evidence" value="ECO:0007669"/>
    <property type="project" value="UniProtKB-KW"/>
</dbReference>
<feature type="binding site" evidence="23">
    <location>
        <position position="1713"/>
    </location>
    <ligand>
        <name>Mg(2+)</name>
        <dbReference type="ChEBI" id="CHEBI:18420"/>
    </ligand>
</feature>
<keyword evidence="17" id="KW-0325">Glycoprotein</keyword>
<dbReference type="Pfam" id="PF17849">
    <property type="entry name" value="OB_Dis3"/>
    <property type="match status" value="1"/>
</dbReference>
<feature type="domain" description="RNB" evidence="27">
    <location>
        <begin position="632"/>
        <end position="982"/>
    </location>
</feature>
<dbReference type="InterPro" id="IPR022966">
    <property type="entry name" value="RNase_II/R_CS"/>
</dbReference>
<evidence type="ECO:0000256" key="16">
    <source>
        <dbReference type="ARBA" id="ARBA00023136"/>
    </source>
</evidence>
<feature type="binding site" evidence="23">
    <location>
        <position position="2028"/>
    </location>
    <ligand>
        <name>Zn(2+)</name>
        <dbReference type="ChEBI" id="CHEBI:29105"/>
        <label>2</label>
    </ligand>
</feature>
<feature type="region of interest" description="Disordered" evidence="26">
    <location>
        <begin position="461"/>
        <end position="483"/>
    </location>
</feature>
<accession>A0A8K1GSI7</accession>
<dbReference type="EC" id="3.1.13.-" evidence="21"/>
<dbReference type="InterPro" id="IPR001952">
    <property type="entry name" value="Alkaline_phosphatase"/>
</dbReference>
<feature type="active site" description="Phosphoserine intermediate" evidence="22">
    <location>
        <position position="1763"/>
    </location>
</feature>
<gene>
    <name evidence="21" type="primary">dis3l2</name>
    <name evidence="28" type="ORF">HGM15179_004105</name>
</gene>
<keyword evidence="5 21" id="KW-0963">Cytoplasm</keyword>
<evidence type="ECO:0000256" key="17">
    <source>
        <dbReference type="ARBA" id="ARBA00023180"/>
    </source>
</evidence>
<comment type="function">
    <text evidence="20">3'-5'-exoribonuclease that specifically recognizes RNAs polyuridylated at their 3' end and mediates their degradation. Component of an exosome-independent RNA degradation pathway that mediates degradation of both mRNAs and miRNAs that have been polyuridylated by a terminal uridylyltransferase, such as ZCCHC11/TUT4. Mediates degradation of cytoplasmic mRNAs that have been deadenylated and subsequently uridylated at their 3'. Mediates degradation of uridylated pre-let-7 miRNAs, contributing to the maintenance of embryonic stem (ES) cells. Essential for correct mitosis, and negatively regulates cell proliferation.</text>
</comment>
<feature type="region of interest" description="Disordered" evidence="26">
    <location>
        <begin position="1"/>
        <end position="24"/>
    </location>
</feature>
<dbReference type="PRINTS" id="PR00113">
    <property type="entry name" value="ALKPHPHTASE"/>
</dbReference>
<reference evidence="28" key="1">
    <citation type="submission" date="2019-04" db="EMBL/GenBank/DDBJ databases">
        <title>Genome assembly of Zosterops borbonicus 15179.</title>
        <authorList>
            <person name="Leroy T."/>
            <person name="Anselmetti Y."/>
            <person name="Tilak M.-K."/>
            <person name="Nabholz B."/>
        </authorList>
    </citation>
    <scope>NUCLEOTIDE SEQUENCE</scope>
    <source>
        <strain evidence="28">HGM_15179</strain>
        <tissue evidence="28">Muscle</tissue>
    </source>
</reference>
<feature type="site" description="Important for catalytic activity" evidence="21">
    <location>
        <position position="652"/>
    </location>
</feature>
<dbReference type="GO" id="GO:0000175">
    <property type="term" value="F:3'-5'-RNA exonuclease activity"/>
    <property type="evidence" value="ECO:0007669"/>
    <property type="project" value="UniProtKB-UniRule"/>
</dbReference>
<evidence type="ECO:0000313" key="29">
    <source>
        <dbReference type="Proteomes" id="UP000796761"/>
    </source>
</evidence>
<dbReference type="GO" id="GO:0000932">
    <property type="term" value="C:P-body"/>
    <property type="evidence" value="ECO:0007669"/>
    <property type="project" value="UniProtKB-SubCell"/>
</dbReference>
<feature type="region of interest" description="Disordered" evidence="26">
    <location>
        <begin position="145"/>
        <end position="197"/>
    </location>
</feature>
<evidence type="ECO:0000256" key="21">
    <source>
        <dbReference type="HAMAP-Rule" id="MF_03045"/>
    </source>
</evidence>
<evidence type="ECO:0000256" key="12">
    <source>
        <dbReference type="ARBA" id="ARBA00022833"/>
    </source>
</evidence>
<dbReference type="GO" id="GO:0010587">
    <property type="term" value="P:miRNA catabolic process"/>
    <property type="evidence" value="ECO:0007669"/>
    <property type="project" value="UniProtKB-UniRule"/>
</dbReference>
<dbReference type="FunFam" id="3.40.720.10:FF:000008">
    <property type="entry name" value="Alkaline phosphatase"/>
    <property type="match status" value="2"/>
</dbReference>
<dbReference type="Pfam" id="PF17877">
    <property type="entry name" value="Dis3l2_C_term"/>
    <property type="match status" value="1"/>
</dbReference>
<evidence type="ECO:0000256" key="9">
    <source>
        <dbReference type="ARBA" id="ARBA00022723"/>
    </source>
</evidence>
<feature type="compositionally biased region" description="Low complexity" evidence="26">
    <location>
        <begin position="8"/>
        <end position="22"/>
    </location>
</feature>
<evidence type="ECO:0000256" key="10">
    <source>
        <dbReference type="ARBA" id="ARBA00022776"/>
    </source>
</evidence>
<feature type="binding site" evidence="23">
    <location>
        <position position="1990"/>
    </location>
    <ligand>
        <name>Zn(2+)</name>
        <dbReference type="ChEBI" id="CHEBI:29105"/>
        <label>2</label>
    </ligand>
</feature>
<comment type="function">
    <text evidence="21">3'-5'-exoribonuclease that specifically recognizes RNAs polyuridylated at their 3' end and mediates their degradation. Component of an exosome-independent RNA degradation pathway that mediates degradation of both mRNAs and miRNAs that have been polyuridylated by a terminal uridylyltransferase. Essential for correct mitosis, and negatively regulates cell proliferation.</text>
</comment>
<feature type="binding site" evidence="23">
    <location>
        <position position="1713"/>
    </location>
    <ligand>
        <name>Zn(2+)</name>
        <dbReference type="ChEBI" id="CHEBI:29105"/>
        <label>2</label>
    </ligand>
</feature>
<evidence type="ECO:0000256" key="24">
    <source>
        <dbReference type="RuleBase" id="RU003946"/>
    </source>
</evidence>
<dbReference type="InterPro" id="IPR017850">
    <property type="entry name" value="Alkaline_phosphatase_core_sf"/>
</dbReference>
<comment type="caution">
    <text evidence="28">The sequence shown here is derived from an EMBL/GenBank/DDBJ whole genome shotgun (WGS) entry which is preliminary data.</text>
</comment>
<comment type="subunit">
    <text evidence="3">Homodimer.</text>
</comment>
<dbReference type="GO" id="GO:0000287">
    <property type="term" value="F:magnesium ion binding"/>
    <property type="evidence" value="ECO:0007669"/>
    <property type="project" value="UniProtKB-ARBA"/>
</dbReference>
<feature type="binding site" evidence="23">
    <location>
        <position position="2027"/>
    </location>
    <ligand>
        <name>Zn(2+)</name>
        <dbReference type="ChEBI" id="CHEBI:29105"/>
        <label>2</label>
    </ligand>
</feature>
<keyword evidence="21" id="KW-0464">Manganese</keyword>
<evidence type="ECO:0000256" key="1">
    <source>
        <dbReference type="ARBA" id="ARBA00004609"/>
    </source>
</evidence>
<proteinExistence type="inferred from homology"/>
<dbReference type="GO" id="GO:1990074">
    <property type="term" value="P:polyuridylation-dependent mRNA catabolic process"/>
    <property type="evidence" value="ECO:0007669"/>
    <property type="project" value="UniProtKB-UniRule"/>
</dbReference>
<dbReference type="Proteomes" id="UP000796761">
    <property type="component" value="Unassembled WGS sequence"/>
</dbReference>
<evidence type="ECO:0000256" key="26">
    <source>
        <dbReference type="SAM" id="MobiDB-lite"/>
    </source>
</evidence>
<comment type="domain">
    <text evidence="21">Specifically recognizes and binds polyuridylated RNAs via 3 RNA-binding regions (named U-zone 1, U-zone 2 and U-zone 3) that form an open funnel on one face of the catalytic domain, allowing RNA to navigate a path to the active site.</text>
</comment>
<comment type="similarity">
    <text evidence="21">Belongs to the RNR ribonuclease family. DIS3L2 subfamily.</text>
</comment>
<dbReference type="FunFam" id="2.40.50.690:FF:000003">
    <property type="entry name" value="DIS3-like exonuclease 2"/>
    <property type="match status" value="1"/>
</dbReference>
<feature type="compositionally biased region" description="Basic and acidic residues" evidence="26">
    <location>
        <begin position="471"/>
        <end position="483"/>
    </location>
</feature>
<comment type="subcellular location">
    <subcellularLocation>
        <location evidence="1">Cell membrane</location>
        <topology evidence="1">Lipid-anchor</topology>
        <topology evidence="1">GPI-anchor</topology>
    </subcellularLocation>
    <subcellularLocation>
        <location evidence="21">Cytoplasm</location>
    </subcellularLocation>
    <subcellularLocation>
        <location evidence="21">Cytoplasm</location>
        <location evidence="21">P-body</location>
    </subcellularLocation>
</comment>
<dbReference type="Pfam" id="PF17216">
    <property type="entry name" value="Rrp44_CSD1"/>
    <property type="match status" value="1"/>
</dbReference>
<dbReference type="InterPro" id="IPR018299">
    <property type="entry name" value="Alkaline_phosphatase_AS"/>
</dbReference>
<comment type="catalytic activity">
    <reaction evidence="25">
        <text>a phosphate monoester + H2O = an alcohol + phosphate</text>
        <dbReference type="Rhea" id="RHEA:15017"/>
        <dbReference type="ChEBI" id="CHEBI:15377"/>
        <dbReference type="ChEBI" id="CHEBI:30879"/>
        <dbReference type="ChEBI" id="CHEBI:43474"/>
        <dbReference type="ChEBI" id="CHEBI:67140"/>
        <dbReference type="EC" id="3.1.3.1"/>
    </reaction>
</comment>